<reference evidence="5" key="1">
    <citation type="journal article" date="2023" name="Nat. Microbiol.">
        <title>Babesia duncani multi-omics identifies virulence factors and drug targets.</title>
        <authorList>
            <person name="Singh P."/>
            <person name="Lonardi S."/>
            <person name="Liang Q."/>
            <person name="Vydyam P."/>
            <person name="Khabirova E."/>
            <person name="Fang T."/>
            <person name="Gihaz S."/>
            <person name="Thekkiniath J."/>
            <person name="Munshi M."/>
            <person name="Abel S."/>
            <person name="Ciampossin L."/>
            <person name="Batugedara G."/>
            <person name="Gupta M."/>
            <person name="Lu X.M."/>
            <person name="Lenz T."/>
            <person name="Chakravarty S."/>
            <person name="Cornillot E."/>
            <person name="Hu Y."/>
            <person name="Ma W."/>
            <person name="Gonzalez L.M."/>
            <person name="Sanchez S."/>
            <person name="Estrada K."/>
            <person name="Sanchez-Flores A."/>
            <person name="Montero E."/>
            <person name="Harb O.S."/>
            <person name="Le Roch K.G."/>
            <person name="Mamoun C.B."/>
        </authorList>
    </citation>
    <scope>NUCLEOTIDE SEQUENCE</scope>
    <source>
        <strain evidence="5">WA1</strain>
    </source>
</reference>
<protein>
    <submittedName>
        <fullName evidence="5">Bifunctional GNAT domain/Acyl-CoA N-acyltransferase</fullName>
    </submittedName>
</protein>
<dbReference type="InterPro" id="IPR016181">
    <property type="entry name" value="Acyl_CoA_acyltransferase"/>
</dbReference>
<evidence type="ECO:0000313" key="6">
    <source>
        <dbReference type="Proteomes" id="UP001214638"/>
    </source>
</evidence>
<dbReference type="RefSeq" id="XP_067803354.1">
    <property type="nucleotide sequence ID" value="XM_067946790.1"/>
</dbReference>
<name>A0AAD9UP48_9APIC</name>
<dbReference type="GeneID" id="94336057"/>
<dbReference type="InterPro" id="IPR045047">
    <property type="entry name" value="Ard1-like"/>
</dbReference>
<dbReference type="CDD" id="cd04301">
    <property type="entry name" value="NAT_SF"/>
    <property type="match status" value="1"/>
</dbReference>
<dbReference type="AlphaFoldDB" id="A0AAD9UP48"/>
<dbReference type="PANTHER" id="PTHR23091">
    <property type="entry name" value="N-TERMINAL ACETYLTRANSFERASE"/>
    <property type="match status" value="1"/>
</dbReference>
<comment type="caution">
    <text evidence="5">The sequence shown here is derived from an EMBL/GenBank/DDBJ whole genome shotgun (WGS) entry which is preliminary data.</text>
</comment>
<comment type="similarity">
    <text evidence="3">Belongs to the acetyltransferase family. ARD1 subfamily.</text>
</comment>
<dbReference type="PROSITE" id="PS51186">
    <property type="entry name" value="GNAT"/>
    <property type="match status" value="1"/>
</dbReference>
<keyword evidence="2" id="KW-0012">Acyltransferase</keyword>
<evidence type="ECO:0000259" key="4">
    <source>
        <dbReference type="PROSITE" id="PS51186"/>
    </source>
</evidence>
<dbReference type="GO" id="GO:0031415">
    <property type="term" value="C:NatA complex"/>
    <property type="evidence" value="ECO:0007669"/>
    <property type="project" value="InterPro"/>
</dbReference>
<evidence type="ECO:0000256" key="2">
    <source>
        <dbReference type="ARBA" id="ARBA00023315"/>
    </source>
</evidence>
<dbReference type="KEGG" id="bdw:94336057"/>
<evidence type="ECO:0000313" key="5">
    <source>
        <dbReference type="EMBL" id="KAK2196512.1"/>
    </source>
</evidence>
<dbReference type="InterPro" id="IPR000182">
    <property type="entry name" value="GNAT_dom"/>
</dbReference>
<feature type="domain" description="N-acetyltransferase" evidence="4">
    <location>
        <begin position="1"/>
        <end position="148"/>
    </location>
</feature>
<keyword evidence="1" id="KW-0808">Transferase</keyword>
<dbReference type="SUPFAM" id="SSF55729">
    <property type="entry name" value="Acyl-CoA N-acyltransferases (Nat)"/>
    <property type="match status" value="1"/>
</dbReference>
<dbReference type="Proteomes" id="UP001214638">
    <property type="component" value="Unassembled WGS sequence"/>
</dbReference>
<sequence>MRRMTFGDVSKLGVFADDEFTEIYPISVYLKCISKYPKLSLVVDIDRQLVAFIIGNVSVDIENTTYGHVSSLSVLEDFRRRRFGRALMLKFESACEKHYKCEYINLYVNVNNNGAIAFYKKIGYYIHATLPKYYGGEQDAHEMRKSIGSAAKNHKH</sequence>
<organism evidence="5 6">
    <name type="scientific">Babesia duncani</name>
    <dbReference type="NCBI Taxonomy" id="323732"/>
    <lineage>
        <taxon>Eukaryota</taxon>
        <taxon>Sar</taxon>
        <taxon>Alveolata</taxon>
        <taxon>Apicomplexa</taxon>
        <taxon>Aconoidasida</taxon>
        <taxon>Piroplasmida</taxon>
        <taxon>Babesiidae</taxon>
        <taxon>Babesia</taxon>
    </lineage>
</organism>
<dbReference type="Gene3D" id="3.40.630.30">
    <property type="match status" value="1"/>
</dbReference>
<dbReference type="Pfam" id="PF00583">
    <property type="entry name" value="Acetyltransf_1"/>
    <property type="match status" value="1"/>
</dbReference>
<dbReference type="GO" id="GO:0004596">
    <property type="term" value="F:protein-N-terminal amino-acid acetyltransferase activity"/>
    <property type="evidence" value="ECO:0007669"/>
    <property type="project" value="InterPro"/>
</dbReference>
<proteinExistence type="inferred from homology"/>
<gene>
    <name evidence="5" type="ORF">BdWA1_001759</name>
</gene>
<evidence type="ECO:0000256" key="3">
    <source>
        <dbReference type="ARBA" id="ARBA00025786"/>
    </source>
</evidence>
<keyword evidence="6" id="KW-1185">Reference proteome</keyword>
<dbReference type="EMBL" id="JALLKP010000002">
    <property type="protein sequence ID" value="KAK2196512.1"/>
    <property type="molecule type" value="Genomic_DNA"/>
</dbReference>
<accession>A0AAD9UP48</accession>
<evidence type="ECO:0000256" key="1">
    <source>
        <dbReference type="ARBA" id="ARBA00022679"/>
    </source>
</evidence>
<dbReference type="PANTHER" id="PTHR23091:SF4">
    <property type="entry name" value="N-TERMINAL AMINO-ACID N(ALPHA)-ACETYLTRANSFERASE NATA"/>
    <property type="match status" value="1"/>
</dbReference>